<dbReference type="GO" id="GO:0016787">
    <property type="term" value="F:hydrolase activity"/>
    <property type="evidence" value="ECO:0007669"/>
    <property type="project" value="UniProtKB-KW"/>
</dbReference>
<dbReference type="Proteomes" id="UP001596091">
    <property type="component" value="Unassembled WGS sequence"/>
</dbReference>
<evidence type="ECO:0000256" key="6">
    <source>
        <dbReference type="ARBA" id="ARBA00023125"/>
    </source>
</evidence>
<dbReference type="Pfam" id="PF02586">
    <property type="entry name" value="SRAP"/>
    <property type="match status" value="1"/>
</dbReference>
<keyword evidence="2 8" id="KW-0645">Protease</keyword>
<accession>A0ABW1ECL3</accession>
<evidence type="ECO:0000256" key="9">
    <source>
        <dbReference type="SAM" id="MobiDB-lite"/>
    </source>
</evidence>
<evidence type="ECO:0000256" key="2">
    <source>
        <dbReference type="ARBA" id="ARBA00022670"/>
    </source>
</evidence>
<evidence type="ECO:0000256" key="7">
    <source>
        <dbReference type="ARBA" id="ARBA00023239"/>
    </source>
</evidence>
<keyword evidence="7" id="KW-0456">Lyase</keyword>
<feature type="region of interest" description="Disordered" evidence="9">
    <location>
        <begin position="213"/>
        <end position="253"/>
    </location>
</feature>
<dbReference type="PANTHER" id="PTHR13604">
    <property type="entry name" value="DC12-RELATED"/>
    <property type="match status" value="1"/>
</dbReference>
<proteinExistence type="inferred from homology"/>
<evidence type="ECO:0000256" key="3">
    <source>
        <dbReference type="ARBA" id="ARBA00022763"/>
    </source>
</evidence>
<evidence type="ECO:0000256" key="1">
    <source>
        <dbReference type="ARBA" id="ARBA00008136"/>
    </source>
</evidence>
<dbReference type="SUPFAM" id="SSF143081">
    <property type="entry name" value="BB1717-like"/>
    <property type="match status" value="1"/>
</dbReference>
<dbReference type="InterPro" id="IPR003738">
    <property type="entry name" value="SRAP"/>
</dbReference>
<name>A0ABW1ECL3_9BACT</name>
<keyword evidence="6" id="KW-0238">DNA-binding</keyword>
<keyword evidence="5" id="KW-0190">Covalent protein-DNA linkage</keyword>
<keyword evidence="4 8" id="KW-0378">Hydrolase</keyword>
<keyword evidence="3" id="KW-0227">DNA damage</keyword>
<sequence>MCGRIHRFTDVGDIARIFAADVPEGLNPGPDYNGSPYSWQLIIRLDKDGKREIANMRWGLVPREALSDQLPYPTFNAKSDTILEKRSFEESARHRRCLVPVDGYYEWDKYVKGKKVAYALSMKDKSPFCLAGIWSWWMRDGKVLETFAVVTCEPNPEFEKFHPRMPVILHPEDYDRWLQVGDTEYPPLDLCKPFPAERMHVWRVNPEVGDIKKNHRGLLDPYVEPPQEPEPPRPEKKRKTKPPAVNPDQGLLF</sequence>
<keyword evidence="11" id="KW-1185">Reference proteome</keyword>
<dbReference type="InterPro" id="IPR036590">
    <property type="entry name" value="SRAP-like"/>
</dbReference>
<comment type="caution">
    <text evidence="10">The sequence shown here is derived from an EMBL/GenBank/DDBJ whole genome shotgun (WGS) entry which is preliminary data.</text>
</comment>
<dbReference type="EMBL" id="JBHSPH010000002">
    <property type="protein sequence ID" value="MFC5861750.1"/>
    <property type="molecule type" value="Genomic_DNA"/>
</dbReference>
<reference evidence="11" key="1">
    <citation type="journal article" date="2019" name="Int. J. Syst. Evol. Microbiol.">
        <title>The Global Catalogue of Microorganisms (GCM) 10K type strain sequencing project: providing services to taxonomists for standard genome sequencing and annotation.</title>
        <authorList>
            <consortium name="The Broad Institute Genomics Platform"/>
            <consortium name="The Broad Institute Genome Sequencing Center for Infectious Disease"/>
            <person name="Wu L."/>
            <person name="Ma J."/>
        </authorList>
    </citation>
    <scope>NUCLEOTIDE SEQUENCE [LARGE SCALE GENOMIC DNA]</scope>
    <source>
        <strain evidence="11">JCM 4087</strain>
    </source>
</reference>
<evidence type="ECO:0000313" key="11">
    <source>
        <dbReference type="Proteomes" id="UP001596091"/>
    </source>
</evidence>
<dbReference type="PANTHER" id="PTHR13604:SF0">
    <property type="entry name" value="ABASIC SITE PROCESSING PROTEIN HMCES"/>
    <property type="match status" value="1"/>
</dbReference>
<comment type="similarity">
    <text evidence="1 8">Belongs to the SOS response-associated peptidase family.</text>
</comment>
<evidence type="ECO:0000313" key="10">
    <source>
        <dbReference type="EMBL" id="MFC5861750.1"/>
    </source>
</evidence>
<dbReference type="EC" id="3.4.-.-" evidence="8"/>
<dbReference type="Gene3D" id="3.90.1680.10">
    <property type="entry name" value="SOS response associated peptidase-like"/>
    <property type="match status" value="1"/>
</dbReference>
<evidence type="ECO:0000256" key="4">
    <source>
        <dbReference type="ARBA" id="ARBA00022801"/>
    </source>
</evidence>
<dbReference type="RefSeq" id="WP_263337332.1">
    <property type="nucleotide sequence ID" value="NZ_JAGSYH010000004.1"/>
</dbReference>
<evidence type="ECO:0000256" key="5">
    <source>
        <dbReference type="ARBA" id="ARBA00023124"/>
    </source>
</evidence>
<organism evidence="10 11">
    <name type="scientific">Acidicapsa dinghuensis</name>
    <dbReference type="NCBI Taxonomy" id="2218256"/>
    <lineage>
        <taxon>Bacteria</taxon>
        <taxon>Pseudomonadati</taxon>
        <taxon>Acidobacteriota</taxon>
        <taxon>Terriglobia</taxon>
        <taxon>Terriglobales</taxon>
        <taxon>Acidobacteriaceae</taxon>
        <taxon>Acidicapsa</taxon>
    </lineage>
</organism>
<evidence type="ECO:0000256" key="8">
    <source>
        <dbReference type="RuleBase" id="RU364100"/>
    </source>
</evidence>
<gene>
    <name evidence="10" type="ORF">ACFPT7_05555</name>
</gene>
<protein>
    <recommendedName>
        <fullName evidence="8">Abasic site processing protein</fullName>
        <ecNumber evidence="8">3.4.-.-</ecNumber>
    </recommendedName>
</protein>